<dbReference type="SUPFAM" id="SSF52266">
    <property type="entry name" value="SGNH hydrolase"/>
    <property type="match status" value="1"/>
</dbReference>
<dbReference type="EMBL" id="GEBQ01018764">
    <property type="protein sequence ID" value="JAT21213.1"/>
    <property type="molecule type" value="Transcribed_RNA"/>
</dbReference>
<dbReference type="AlphaFoldDB" id="A0A1B6LBZ5"/>
<feature type="region of interest" description="Disordered" evidence="1">
    <location>
        <begin position="168"/>
        <end position="198"/>
    </location>
</feature>
<dbReference type="Gene3D" id="3.40.50.1110">
    <property type="entry name" value="SGNH hydrolase"/>
    <property type="match status" value="1"/>
</dbReference>
<name>A0A1B6LBZ5_9HEMI</name>
<proteinExistence type="predicted"/>
<feature type="non-terminal residue" evidence="2">
    <location>
        <position position="198"/>
    </location>
</feature>
<protein>
    <recommendedName>
        <fullName evidence="3">SGNH hydrolase-type esterase domain-containing protein</fullName>
    </recommendedName>
</protein>
<feature type="non-terminal residue" evidence="2">
    <location>
        <position position="1"/>
    </location>
</feature>
<evidence type="ECO:0008006" key="3">
    <source>
        <dbReference type="Google" id="ProtNLM"/>
    </source>
</evidence>
<sequence>GANMEQVLAGVKESADCLNSADSVVIIGGTNNFDVNGRCSSFDERVDHLFKSLTNPQVFVVGVPNRYDMPQLNQPISRKNSKLQTLSSSYKNVTFVSVSSFTRPSYANDGLHFNRKGKLLLAELLTGLIRNPTTSTASKPVSNSVPKVTAMASGNQVAKYFQPSKTSQISKIHQGSSSSRTSLSSTSRTITNSHFLGE</sequence>
<organism evidence="2">
    <name type="scientific">Graphocephala atropunctata</name>
    <dbReference type="NCBI Taxonomy" id="36148"/>
    <lineage>
        <taxon>Eukaryota</taxon>
        <taxon>Metazoa</taxon>
        <taxon>Ecdysozoa</taxon>
        <taxon>Arthropoda</taxon>
        <taxon>Hexapoda</taxon>
        <taxon>Insecta</taxon>
        <taxon>Pterygota</taxon>
        <taxon>Neoptera</taxon>
        <taxon>Paraneoptera</taxon>
        <taxon>Hemiptera</taxon>
        <taxon>Auchenorrhyncha</taxon>
        <taxon>Membracoidea</taxon>
        <taxon>Cicadellidae</taxon>
        <taxon>Cicadellinae</taxon>
        <taxon>Cicadellini</taxon>
        <taxon>Graphocephala</taxon>
    </lineage>
</organism>
<dbReference type="InterPro" id="IPR036514">
    <property type="entry name" value="SGNH_hydro_sf"/>
</dbReference>
<evidence type="ECO:0000256" key="1">
    <source>
        <dbReference type="SAM" id="MobiDB-lite"/>
    </source>
</evidence>
<accession>A0A1B6LBZ5</accession>
<evidence type="ECO:0000313" key="2">
    <source>
        <dbReference type="EMBL" id="JAT21213.1"/>
    </source>
</evidence>
<gene>
    <name evidence="2" type="ORF">g.1243</name>
</gene>
<feature type="compositionally biased region" description="Low complexity" evidence="1">
    <location>
        <begin position="176"/>
        <end position="198"/>
    </location>
</feature>
<reference evidence="2" key="1">
    <citation type="submission" date="2015-11" db="EMBL/GenBank/DDBJ databases">
        <title>De novo transcriptome assembly of four potential Pierce s Disease insect vectors from Arizona vineyards.</title>
        <authorList>
            <person name="Tassone E.E."/>
        </authorList>
    </citation>
    <scope>NUCLEOTIDE SEQUENCE</scope>
</reference>